<gene>
    <name evidence="1" type="ORF">A3G52_04765</name>
</gene>
<evidence type="ECO:0000313" key="1">
    <source>
        <dbReference type="EMBL" id="OHA42490.1"/>
    </source>
</evidence>
<reference evidence="1 2" key="1">
    <citation type="journal article" date="2016" name="Nat. Commun.">
        <title>Thousands of microbial genomes shed light on interconnected biogeochemical processes in an aquifer system.</title>
        <authorList>
            <person name="Anantharaman K."/>
            <person name="Brown C.T."/>
            <person name="Hug L.A."/>
            <person name="Sharon I."/>
            <person name="Castelle C.J."/>
            <person name="Probst A.J."/>
            <person name="Thomas B.C."/>
            <person name="Singh A."/>
            <person name="Wilkins M.J."/>
            <person name="Karaoz U."/>
            <person name="Brodie E.L."/>
            <person name="Williams K.H."/>
            <person name="Hubbard S.S."/>
            <person name="Banfield J.F."/>
        </authorList>
    </citation>
    <scope>NUCLEOTIDE SEQUENCE [LARGE SCALE GENOMIC DNA]</scope>
</reference>
<proteinExistence type="predicted"/>
<accession>A0A1G2P2D8</accession>
<protein>
    <submittedName>
        <fullName evidence="1">Uncharacterized protein</fullName>
    </submittedName>
</protein>
<evidence type="ECO:0000313" key="2">
    <source>
        <dbReference type="Proteomes" id="UP000177269"/>
    </source>
</evidence>
<organism evidence="1 2">
    <name type="scientific">Candidatus Taylorbacteria bacterium RIFCSPLOWO2_12_FULL_43_20</name>
    <dbReference type="NCBI Taxonomy" id="1802332"/>
    <lineage>
        <taxon>Bacteria</taxon>
        <taxon>Candidatus Tayloriibacteriota</taxon>
    </lineage>
</organism>
<name>A0A1G2P2D8_9BACT</name>
<dbReference type="EMBL" id="MHSK01000011">
    <property type="protein sequence ID" value="OHA42490.1"/>
    <property type="molecule type" value="Genomic_DNA"/>
</dbReference>
<sequence>MKDINAKKIEKLLKEERYDEARSLLADFFSQELTKEDRASLYLDYALLHLKVMNRIAARYNKQLKTIRKNLSELPENA</sequence>
<dbReference type="Proteomes" id="UP000177269">
    <property type="component" value="Unassembled WGS sequence"/>
</dbReference>
<dbReference type="AlphaFoldDB" id="A0A1G2P2D8"/>
<comment type="caution">
    <text evidence="1">The sequence shown here is derived from an EMBL/GenBank/DDBJ whole genome shotgun (WGS) entry which is preliminary data.</text>
</comment>